<name>A0AAN8VLG3_9MAGN</name>
<protein>
    <submittedName>
        <fullName evidence="1">Uncharacterized protein</fullName>
    </submittedName>
</protein>
<evidence type="ECO:0000313" key="1">
    <source>
        <dbReference type="EMBL" id="KAK6929803.1"/>
    </source>
</evidence>
<reference evidence="1 2" key="1">
    <citation type="submission" date="2023-12" db="EMBL/GenBank/DDBJ databases">
        <title>A high-quality genome assembly for Dillenia turbinata (Dilleniales).</title>
        <authorList>
            <person name="Chanderbali A."/>
        </authorList>
    </citation>
    <scope>NUCLEOTIDE SEQUENCE [LARGE SCALE GENOMIC DNA]</scope>
    <source>
        <strain evidence="1">LSX21</strain>
        <tissue evidence="1">Leaf</tissue>
    </source>
</reference>
<accession>A0AAN8VLG3</accession>
<keyword evidence="2" id="KW-1185">Reference proteome</keyword>
<dbReference type="Proteomes" id="UP001370490">
    <property type="component" value="Unassembled WGS sequence"/>
</dbReference>
<sequence length="272" mass="30929">MTSFPKKRLDGTSLLEHFKLSTSTSMASEKSRMLCLPLLNYHAHKTNKNTRNLEAKVKYSIYPIIRSKEKAHIGKTESCTSMRILDQPRIPHPCRIPRTSMRSRSRLGRKMSKMGELDLGRLMDAERSEELKAFDSTKSGVKGLLAEEHNFQQSCLQVPVIDLEGIHKTNRHVGIVNEISTTSETWSFFPGWDPLNPQLLNGGTSISMLARDHLDHKDLPPMCRKAMLEYINHFTNYCLTLLGLNLVTSEAWNCDKGHLFVCQYYPAGPQPN</sequence>
<comment type="caution">
    <text evidence="1">The sequence shown here is derived from an EMBL/GenBank/DDBJ whole genome shotgun (WGS) entry which is preliminary data.</text>
</comment>
<dbReference type="AlphaFoldDB" id="A0AAN8VLG3"/>
<proteinExistence type="predicted"/>
<gene>
    <name evidence="1" type="ORF">RJ641_003897</name>
</gene>
<organism evidence="1 2">
    <name type="scientific">Dillenia turbinata</name>
    <dbReference type="NCBI Taxonomy" id="194707"/>
    <lineage>
        <taxon>Eukaryota</taxon>
        <taxon>Viridiplantae</taxon>
        <taxon>Streptophyta</taxon>
        <taxon>Embryophyta</taxon>
        <taxon>Tracheophyta</taxon>
        <taxon>Spermatophyta</taxon>
        <taxon>Magnoliopsida</taxon>
        <taxon>eudicotyledons</taxon>
        <taxon>Gunneridae</taxon>
        <taxon>Pentapetalae</taxon>
        <taxon>Dilleniales</taxon>
        <taxon>Dilleniaceae</taxon>
        <taxon>Dillenia</taxon>
    </lineage>
</organism>
<dbReference type="SUPFAM" id="SSF51197">
    <property type="entry name" value="Clavaminate synthase-like"/>
    <property type="match status" value="1"/>
</dbReference>
<evidence type="ECO:0000313" key="2">
    <source>
        <dbReference type="Proteomes" id="UP001370490"/>
    </source>
</evidence>
<dbReference type="EMBL" id="JBAMMX010000012">
    <property type="protein sequence ID" value="KAK6929803.1"/>
    <property type="molecule type" value="Genomic_DNA"/>
</dbReference>